<evidence type="ECO:0000313" key="13">
    <source>
        <dbReference type="Proteomes" id="UP000245778"/>
    </source>
</evidence>
<dbReference type="EC" id="1.3.8.1" evidence="10"/>
<dbReference type="InterPro" id="IPR009100">
    <property type="entry name" value="AcylCoA_DH/oxidase_NM_dom_sf"/>
</dbReference>
<dbReference type="GO" id="GO:0016937">
    <property type="term" value="F:short-chain fatty acyl-CoA dehydrogenase activity"/>
    <property type="evidence" value="ECO:0007669"/>
    <property type="project" value="UniProtKB-EC"/>
</dbReference>
<dbReference type="RefSeq" id="WP_058118259.1">
    <property type="nucleotide sequence ID" value="NZ_CALICV010000151.1"/>
</dbReference>
<feature type="domain" description="Acyl-CoA dehydrogenase/oxidase N-terminal" evidence="9">
    <location>
        <begin position="7"/>
        <end position="108"/>
    </location>
</feature>
<comment type="cofactor">
    <cofactor evidence="1 6">
        <name>FAD</name>
        <dbReference type="ChEBI" id="CHEBI:57692"/>
    </cofactor>
</comment>
<keyword evidence="4 6" id="KW-0274">FAD</keyword>
<dbReference type="Proteomes" id="UP000064844">
    <property type="component" value="Chromosome"/>
</dbReference>
<dbReference type="InterPro" id="IPR013786">
    <property type="entry name" value="AcylCoA_DH/ox_N"/>
</dbReference>
<sequence>MAFHVHTEEQRELIDLVRKFGESEIRPHAADWDKRGECPLNVIRAGLEMGLQCLDQPEEYGGAGLGTKTACMVFEELAKSDAGVTCAFSVTGTAAVPVMKYGTEEQKQLCADILFRKGGLGSFCLTEPGSGSDSGASRMTAVRQGDSYVLNGTKCFITNGGYAELYFVIASTDRSKGNKGLSGFLVTRDTPGLTVGKEEDKCGFRTSNTVELVFEDVVVPASCRVGREGDGFKQAMAALDHGRPYIGAVALGVGQRALEEAIAYSKVRSQFGQPICNNQAIRFMLADMEMRLESARCLVYHAAELIDQHLPVTMNGSIAKCCATDAAMQVALDAVQILGGYGYMREYPVEKLMRDAKIFQIVEGTNQIQRVVISGQLLK</sequence>
<dbReference type="PROSITE" id="PS00073">
    <property type="entry name" value="ACYL_COA_DH_2"/>
    <property type="match status" value="1"/>
</dbReference>
<feature type="domain" description="Acyl-CoA oxidase/dehydrogenase middle" evidence="8">
    <location>
        <begin position="122"/>
        <end position="217"/>
    </location>
</feature>
<dbReference type="eggNOG" id="COG1960">
    <property type="taxonomic scope" value="Bacteria"/>
</dbReference>
<dbReference type="FunFam" id="2.40.110.10:FF:000001">
    <property type="entry name" value="Acyl-CoA dehydrogenase, mitochondrial"/>
    <property type="match status" value="1"/>
</dbReference>
<dbReference type="InterPro" id="IPR009075">
    <property type="entry name" value="AcylCo_DH/oxidase_C"/>
</dbReference>
<name>A0A0S2W745_9FIRM</name>
<dbReference type="Gene3D" id="1.10.540.10">
    <property type="entry name" value="Acyl-CoA dehydrogenase/oxidase, N-terminal domain"/>
    <property type="match status" value="1"/>
</dbReference>
<evidence type="ECO:0000256" key="1">
    <source>
        <dbReference type="ARBA" id="ARBA00001974"/>
    </source>
</evidence>
<evidence type="ECO:0000256" key="6">
    <source>
        <dbReference type="RuleBase" id="RU362125"/>
    </source>
</evidence>
<evidence type="ECO:0000313" key="12">
    <source>
        <dbReference type="Proteomes" id="UP000064844"/>
    </source>
</evidence>
<dbReference type="PIRSF" id="PIRSF016578">
    <property type="entry name" value="HsaA"/>
    <property type="match status" value="1"/>
</dbReference>
<dbReference type="EMBL" id="QEKK01000005">
    <property type="protein sequence ID" value="PVY54651.1"/>
    <property type="molecule type" value="Genomic_DNA"/>
</dbReference>
<comment type="similarity">
    <text evidence="2 6">Belongs to the acyl-CoA dehydrogenase family.</text>
</comment>
<reference evidence="10 12" key="1">
    <citation type="journal article" date="2015" name="Nat. Commun.">
        <title>Production of butyrate from lysine and the Amadori product fructoselysine by a human gut commensal.</title>
        <authorList>
            <person name="Bui T.P."/>
            <person name="Ritari J."/>
            <person name="Boeren S."/>
            <person name="de Waard P."/>
            <person name="Plugge C.M."/>
            <person name="de Vos W.M."/>
        </authorList>
    </citation>
    <scope>NUCLEOTIDE SEQUENCE [LARGE SCALE GENOMIC DNA]</scope>
    <source>
        <strain evidence="10 12">AF211</strain>
    </source>
</reference>
<dbReference type="Pfam" id="PF02770">
    <property type="entry name" value="Acyl-CoA_dh_M"/>
    <property type="match status" value="1"/>
</dbReference>
<dbReference type="SUPFAM" id="SSF47203">
    <property type="entry name" value="Acyl-CoA dehydrogenase C-terminal domain-like"/>
    <property type="match status" value="1"/>
</dbReference>
<dbReference type="FunFam" id="1.20.140.10:FF:000011">
    <property type="entry name" value="Medium-chain specific acyl-CoA dehydrogenase, mitochondrial"/>
    <property type="match status" value="1"/>
</dbReference>
<dbReference type="InterPro" id="IPR037069">
    <property type="entry name" value="AcylCoA_DH/ox_N_sf"/>
</dbReference>
<dbReference type="PATRIC" id="fig|1297617.4.peg.2650"/>
<dbReference type="InterPro" id="IPR006091">
    <property type="entry name" value="Acyl-CoA_Oxase/DH_mid-dom"/>
</dbReference>
<dbReference type="InterPro" id="IPR006089">
    <property type="entry name" value="Acyl-CoA_DH_CS"/>
</dbReference>
<protein>
    <submittedName>
        <fullName evidence="10">Butyryl-CoA dehydrogenase</fullName>
        <ecNumber evidence="10">1.3.8.1</ecNumber>
    </submittedName>
</protein>
<evidence type="ECO:0000259" key="7">
    <source>
        <dbReference type="Pfam" id="PF00441"/>
    </source>
</evidence>
<evidence type="ECO:0000256" key="4">
    <source>
        <dbReference type="ARBA" id="ARBA00022827"/>
    </source>
</evidence>
<evidence type="ECO:0000256" key="3">
    <source>
        <dbReference type="ARBA" id="ARBA00022630"/>
    </source>
</evidence>
<dbReference type="Proteomes" id="UP000245778">
    <property type="component" value="Unassembled WGS sequence"/>
</dbReference>
<dbReference type="GeneID" id="93230069"/>
<reference evidence="11 13" key="3">
    <citation type="submission" date="2018-04" db="EMBL/GenBank/DDBJ databases">
        <title>Genomic Encyclopedia of Type Strains, Phase IV (KMG-IV): sequencing the most valuable type-strain genomes for metagenomic binning, comparative biology and taxonomic classification.</title>
        <authorList>
            <person name="Goeker M."/>
        </authorList>
    </citation>
    <scope>NUCLEOTIDE SEQUENCE [LARGE SCALE GENOMIC DNA]</scope>
    <source>
        <strain evidence="11 13">DSM 26588</strain>
    </source>
</reference>
<dbReference type="PANTHER" id="PTHR43884:SF12">
    <property type="entry name" value="ISOVALERYL-COA DEHYDROGENASE, MITOCHONDRIAL-RELATED"/>
    <property type="match status" value="1"/>
</dbReference>
<keyword evidence="3 6" id="KW-0285">Flavoprotein</keyword>
<reference evidence="12" key="2">
    <citation type="submission" date="2015-04" db="EMBL/GenBank/DDBJ databases">
        <title>A butyrogenic pathway from the amino acid lysine in a human gut commensal.</title>
        <authorList>
            <person name="de Vos W.M."/>
            <person name="Bui N.T.P."/>
            <person name="Plugge C.M."/>
            <person name="Ritari J."/>
        </authorList>
    </citation>
    <scope>NUCLEOTIDE SEQUENCE [LARGE SCALE GENOMIC DNA]</scope>
    <source>
        <strain evidence="12">AF211</strain>
    </source>
</reference>
<dbReference type="InterPro" id="IPR036250">
    <property type="entry name" value="AcylCo_DH-like_C"/>
</dbReference>
<dbReference type="EMBL" id="CP011307">
    <property type="protein sequence ID" value="ALP94967.1"/>
    <property type="molecule type" value="Genomic_DNA"/>
</dbReference>
<gene>
    <name evidence="11" type="ORF">C7373_10570</name>
    <name evidence="10" type="ORF">IB211_02576</name>
</gene>
<dbReference type="GO" id="GO:0050660">
    <property type="term" value="F:flavin adenine dinucleotide binding"/>
    <property type="evidence" value="ECO:0007669"/>
    <property type="project" value="InterPro"/>
</dbReference>
<dbReference type="PANTHER" id="PTHR43884">
    <property type="entry name" value="ACYL-COA DEHYDROGENASE"/>
    <property type="match status" value="1"/>
</dbReference>
<dbReference type="SUPFAM" id="SSF56645">
    <property type="entry name" value="Acyl-CoA dehydrogenase NM domain-like"/>
    <property type="match status" value="1"/>
</dbReference>
<feature type="domain" description="Acyl-CoA dehydrogenase/oxidase C-terminal" evidence="7">
    <location>
        <begin position="229"/>
        <end position="376"/>
    </location>
</feature>
<proteinExistence type="inferred from homology"/>
<keyword evidence="12" id="KW-1185">Reference proteome</keyword>
<dbReference type="STRING" id="1297617.IB211_02576"/>
<keyword evidence="5 6" id="KW-0560">Oxidoreductase</keyword>
<dbReference type="InterPro" id="IPR046373">
    <property type="entry name" value="Acyl-CoA_Oxase/DH_mid-dom_sf"/>
</dbReference>
<evidence type="ECO:0000259" key="8">
    <source>
        <dbReference type="Pfam" id="PF02770"/>
    </source>
</evidence>
<evidence type="ECO:0000313" key="11">
    <source>
        <dbReference type="EMBL" id="PVY54651.1"/>
    </source>
</evidence>
<dbReference type="Pfam" id="PF02771">
    <property type="entry name" value="Acyl-CoA_dh_N"/>
    <property type="match status" value="1"/>
</dbReference>
<organism evidence="10 12">
    <name type="scientific">Intestinimonas butyriciproducens</name>
    <dbReference type="NCBI Taxonomy" id="1297617"/>
    <lineage>
        <taxon>Bacteria</taxon>
        <taxon>Bacillati</taxon>
        <taxon>Bacillota</taxon>
        <taxon>Clostridia</taxon>
        <taxon>Eubacteriales</taxon>
        <taxon>Intestinimonas</taxon>
    </lineage>
</organism>
<dbReference type="Gene3D" id="2.40.110.10">
    <property type="entry name" value="Butyryl-CoA Dehydrogenase, subunit A, domain 2"/>
    <property type="match status" value="1"/>
</dbReference>
<evidence type="ECO:0000313" key="10">
    <source>
        <dbReference type="EMBL" id="ALP94967.1"/>
    </source>
</evidence>
<dbReference type="OrthoDB" id="9802447at2"/>
<evidence type="ECO:0000256" key="2">
    <source>
        <dbReference type="ARBA" id="ARBA00009347"/>
    </source>
</evidence>
<dbReference type="PROSITE" id="PS00072">
    <property type="entry name" value="ACYL_COA_DH_1"/>
    <property type="match status" value="1"/>
</dbReference>
<accession>A0A0S2W745</accession>
<dbReference type="AlphaFoldDB" id="A0A0S2W745"/>
<evidence type="ECO:0000256" key="5">
    <source>
        <dbReference type="ARBA" id="ARBA00023002"/>
    </source>
</evidence>
<evidence type="ECO:0000259" key="9">
    <source>
        <dbReference type="Pfam" id="PF02771"/>
    </source>
</evidence>
<dbReference type="Pfam" id="PF00441">
    <property type="entry name" value="Acyl-CoA_dh_1"/>
    <property type="match status" value="1"/>
</dbReference>
<dbReference type="Gene3D" id="1.20.140.10">
    <property type="entry name" value="Butyryl-CoA Dehydrogenase, subunit A, domain 3"/>
    <property type="match status" value="1"/>
</dbReference>
<dbReference type="KEGG" id="ibu:IB211_02576"/>